<proteinExistence type="predicted"/>
<dbReference type="InterPro" id="IPR013785">
    <property type="entry name" value="Aldolase_TIM"/>
</dbReference>
<dbReference type="RefSeq" id="XP_025387164.1">
    <property type="nucleotide sequence ID" value="XM_025536057.1"/>
</dbReference>
<dbReference type="AlphaFoldDB" id="A0A317VA01"/>
<dbReference type="SUPFAM" id="SSF51395">
    <property type="entry name" value="FMN-linked oxidoreductases"/>
    <property type="match status" value="1"/>
</dbReference>
<dbReference type="PANTHER" id="PTHR22893:SF91">
    <property type="entry name" value="NADPH DEHYDROGENASE 2-RELATED"/>
    <property type="match status" value="1"/>
</dbReference>
<name>A0A317VA01_ASPEC</name>
<dbReference type="VEuPathDB" id="FungiDB:BO83DRAFT_438041"/>
<dbReference type="PANTHER" id="PTHR22893">
    <property type="entry name" value="NADH OXIDOREDUCTASE-RELATED"/>
    <property type="match status" value="1"/>
</dbReference>
<keyword evidence="3" id="KW-1185">Reference proteome</keyword>
<evidence type="ECO:0000313" key="3">
    <source>
        <dbReference type="Proteomes" id="UP000246171"/>
    </source>
</evidence>
<dbReference type="InterPro" id="IPR001155">
    <property type="entry name" value="OxRdtase_FMN_N"/>
</dbReference>
<dbReference type="OrthoDB" id="276546at2759"/>
<dbReference type="Gene3D" id="3.20.20.70">
    <property type="entry name" value="Aldolase class I"/>
    <property type="match status" value="1"/>
</dbReference>
<dbReference type="Proteomes" id="UP000246171">
    <property type="component" value="Unassembled WGS sequence"/>
</dbReference>
<dbReference type="EMBL" id="MSFU01000015">
    <property type="protein sequence ID" value="PWY71173.1"/>
    <property type="molecule type" value="Genomic_DNA"/>
</dbReference>
<evidence type="ECO:0000313" key="2">
    <source>
        <dbReference type="EMBL" id="PWY71173.1"/>
    </source>
</evidence>
<feature type="domain" description="NADH:flavin oxidoreductase/NADH oxidase N-terminal" evidence="1">
    <location>
        <begin position="2"/>
        <end position="89"/>
    </location>
</feature>
<sequence>MHASRAYLLSRHSNTRSDKYGGSVQNRCRFPLEVLDAIIEVWGSRAVGIKICPTDDYNDTMILYEEMKETYAYFIKELMCRNLAFINLSRRGCDVGRETDDYFRSRPRPQGKELPPKYEPLTNFGALIKYPGSRTMLMMNHEYTDLISRIKKGVPLASITRGGKVNYGPSQDPNENYNDWPTFGREGEVIAG</sequence>
<accession>A0A317VA01</accession>
<dbReference type="InterPro" id="IPR045247">
    <property type="entry name" value="Oye-like"/>
</dbReference>
<dbReference type="GeneID" id="37058019"/>
<dbReference type="GO" id="GO:0010181">
    <property type="term" value="F:FMN binding"/>
    <property type="evidence" value="ECO:0007669"/>
    <property type="project" value="InterPro"/>
</dbReference>
<dbReference type="GO" id="GO:0016491">
    <property type="term" value="F:oxidoreductase activity"/>
    <property type="evidence" value="ECO:0007669"/>
    <property type="project" value="InterPro"/>
</dbReference>
<organism evidence="2 3">
    <name type="scientific">Aspergillus eucalypticola (strain CBS 122712 / IBT 29274)</name>
    <dbReference type="NCBI Taxonomy" id="1448314"/>
    <lineage>
        <taxon>Eukaryota</taxon>
        <taxon>Fungi</taxon>
        <taxon>Dikarya</taxon>
        <taxon>Ascomycota</taxon>
        <taxon>Pezizomycotina</taxon>
        <taxon>Eurotiomycetes</taxon>
        <taxon>Eurotiomycetidae</taxon>
        <taxon>Eurotiales</taxon>
        <taxon>Aspergillaceae</taxon>
        <taxon>Aspergillus</taxon>
        <taxon>Aspergillus subgen. Circumdati</taxon>
    </lineage>
</organism>
<protein>
    <submittedName>
        <fullName evidence="2">FMN-linked oxidoreductase</fullName>
    </submittedName>
</protein>
<evidence type="ECO:0000259" key="1">
    <source>
        <dbReference type="Pfam" id="PF00724"/>
    </source>
</evidence>
<reference evidence="2" key="1">
    <citation type="submission" date="2016-12" db="EMBL/GenBank/DDBJ databases">
        <title>The genomes of Aspergillus section Nigri reveals drivers in fungal speciation.</title>
        <authorList>
            <consortium name="DOE Joint Genome Institute"/>
            <person name="Vesth T.C."/>
            <person name="Nybo J."/>
            <person name="Theobald S."/>
            <person name="Brandl J."/>
            <person name="Frisvad J.C."/>
            <person name="Nielsen K.F."/>
            <person name="Lyhne E.K."/>
            <person name="Kogle M.E."/>
            <person name="Kuo A."/>
            <person name="Riley R."/>
            <person name="Clum A."/>
            <person name="Nolan M."/>
            <person name="Lipzen A."/>
            <person name="Salamov A."/>
            <person name="Henrissat B."/>
            <person name="Wiebenga A."/>
            <person name="De vries R.P."/>
            <person name="Grigoriev I.V."/>
            <person name="Mortensen U.H."/>
            <person name="Andersen M.R."/>
            <person name="Baker S.E."/>
        </authorList>
    </citation>
    <scope>NUCLEOTIDE SEQUENCE</scope>
    <source>
        <strain evidence="2">CBS 122712</strain>
    </source>
</reference>
<gene>
    <name evidence="2" type="ORF">BO83DRAFT_438041</name>
</gene>
<dbReference type="Pfam" id="PF00724">
    <property type="entry name" value="Oxidored_FMN"/>
    <property type="match status" value="1"/>
</dbReference>
<comment type="caution">
    <text evidence="2">The sequence shown here is derived from an EMBL/GenBank/DDBJ whole genome shotgun (WGS) entry which is preliminary data.</text>
</comment>